<keyword evidence="7 8" id="KW-0539">Nucleus</keyword>
<evidence type="ECO:0000256" key="10">
    <source>
        <dbReference type="SAM" id="MobiDB-lite"/>
    </source>
</evidence>
<comment type="function">
    <text evidence="9">Transcription factor that binds specifically to a 5'-AA[AG]G-3' consensus core sequence.</text>
</comment>
<name>A0AAV8T443_9ROSI</name>
<gene>
    <name evidence="12" type="ORF">K2173_001667</name>
</gene>
<evidence type="ECO:0000313" key="12">
    <source>
        <dbReference type="EMBL" id="KAJ8761532.1"/>
    </source>
</evidence>
<feature type="region of interest" description="Disordered" evidence="10">
    <location>
        <begin position="126"/>
        <end position="149"/>
    </location>
</feature>
<keyword evidence="6 9" id="KW-0804">Transcription</keyword>
<evidence type="ECO:0000259" key="11">
    <source>
        <dbReference type="PROSITE" id="PS50884"/>
    </source>
</evidence>
<proteinExistence type="predicted"/>
<feature type="region of interest" description="Disordered" evidence="10">
    <location>
        <begin position="1"/>
        <end position="20"/>
    </location>
</feature>
<dbReference type="Pfam" id="PF02701">
    <property type="entry name" value="Zn_ribbon_Dof"/>
    <property type="match status" value="1"/>
</dbReference>
<dbReference type="GO" id="GO:0003700">
    <property type="term" value="F:DNA-binding transcription factor activity"/>
    <property type="evidence" value="ECO:0007669"/>
    <property type="project" value="UniProtKB-UniRule"/>
</dbReference>
<evidence type="ECO:0000256" key="6">
    <source>
        <dbReference type="ARBA" id="ARBA00023163"/>
    </source>
</evidence>
<evidence type="ECO:0000256" key="7">
    <source>
        <dbReference type="ARBA" id="ARBA00023242"/>
    </source>
</evidence>
<keyword evidence="13" id="KW-1185">Reference proteome</keyword>
<evidence type="ECO:0000256" key="5">
    <source>
        <dbReference type="ARBA" id="ARBA00023125"/>
    </source>
</evidence>
<dbReference type="InterPro" id="IPR003851">
    <property type="entry name" value="Znf_Dof"/>
</dbReference>
<organism evidence="12 13">
    <name type="scientific">Erythroxylum novogranatense</name>
    <dbReference type="NCBI Taxonomy" id="1862640"/>
    <lineage>
        <taxon>Eukaryota</taxon>
        <taxon>Viridiplantae</taxon>
        <taxon>Streptophyta</taxon>
        <taxon>Embryophyta</taxon>
        <taxon>Tracheophyta</taxon>
        <taxon>Spermatophyta</taxon>
        <taxon>Magnoliopsida</taxon>
        <taxon>eudicotyledons</taxon>
        <taxon>Gunneridae</taxon>
        <taxon>Pentapetalae</taxon>
        <taxon>rosids</taxon>
        <taxon>fabids</taxon>
        <taxon>Malpighiales</taxon>
        <taxon>Erythroxylaceae</taxon>
        <taxon>Erythroxylum</taxon>
    </lineage>
</organism>
<feature type="domain" description="Dof-type" evidence="11">
    <location>
        <begin position="49"/>
        <end position="103"/>
    </location>
</feature>
<dbReference type="GO" id="GO:0008270">
    <property type="term" value="F:zinc ion binding"/>
    <property type="evidence" value="ECO:0007669"/>
    <property type="project" value="UniProtKB-KW"/>
</dbReference>
<accession>A0AAV8T443</accession>
<reference evidence="12 13" key="1">
    <citation type="submission" date="2021-09" db="EMBL/GenBank/DDBJ databases">
        <title>Genomic insights and catalytic innovation underlie evolution of tropane alkaloids biosynthesis.</title>
        <authorList>
            <person name="Wang Y.-J."/>
            <person name="Tian T."/>
            <person name="Huang J.-P."/>
            <person name="Huang S.-X."/>
        </authorList>
    </citation>
    <scope>NUCLEOTIDE SEQUENCE [LARGE SCALE GENOMIC DNA]</scope>
    <source>
        <strain evidence="12">KIB-2018</strain>
        <tissue evidence="12">Leaf</tissue>
    </source>
</reference>
<keyword evidence="5 8" id="KW-0238">DNA-binding</keyword>
<sequence length="310" mass="34475">MQVTLTHSKHLPNASSPSATRLQAQTLELSKPPQIRRQQGQKLHQSEPLKCPRCDSTNTKFCYYNNYNKSQPRHFCKTCKRHWTKGGNLRNVPIGGGRKNKRLKISKKGLNNTTATTTTITATGSTRIGSINNSSRVNPQMAGAEKQKQKLPLIPGDRKDMSGILYQALMNPPSSGLRQNSFNCGNLHSGSFDTNNDVFLFDSALSPPQIHQGLNFSYSTAATSYIDTHPSSISTSFQPPRHANSYTREVMEDSIITTIMPNTSSSLTQPWSVLNAKSGMDIASYSNWEDMDTFVSDDLNVPWDDYDIKP</sequence>
<evidence type="ECO:0000256" key="3">
    <source>
        <dbReference type="ARBA" id="ARBA00022833"/>
    </source>
</evidence>
<dbReference type="PROSITE" id="PS01361">
    <property type="entry name" value="ZF_DOF_1"/>
    <property type="match status" value="1"/>
</dbReference>
<evidence type="ECO:0000313" key="13">
    <source>
        <dbReference type="Proteomes" id="UP001159364"/>
    </source>
</evidence>
<evidence type="ECO:0000256" key="8">
    <source>
        <dbReference type="PROSITE-ProRule" id="PRU00071"/>
    </source>
</evidence>
<dbReference type="GO" id="GO:0005634">
    <property type="term" value="C:nucleus"/>
    <property type="evidence" value="ECO:0007669"/>
    <property type="project" value="UniProtKB-SubCell"/>
</dbReference>
<evidence type="ECO:0000256" key="4">
    <source>
        <dbReference type="ARBA" id="ARBA00023015"/>
    </source>
</evidence>
<keyword evidence="4 9" id="KW-0805">Transcription regulation</keyword>
<dbReference type="GO" id="GO:0003677">
    <property type="term" value="F:DNA binding"/>
    <property type="evidence" value="ECO:0007669"/>
    <property type="project" value="UniProtKB-UniRule"/>
</dbReference>
<evidence type="ECO:0000256" key="1">
    <source>
        <dbReference type="ARBA" id="ARBA00022723"/>
    </source>
</evidence>
<evidence type="ECO:0000256" key="9">
    <source>
        <dbReference type="RuleBase" id="RU369094"/>
    </source>
</evidence>
<feature type="region of interest" description="Disordered" evidence="10">
    <location>
        <begin position="31"/>
        <end position="50"/>
    </location>
</feature>
<dbReference type="InterPro" id="IPR045174">
    <property type="entry name" value="Dof"/>
</dbReference>
<keyword evidence="2 8" id="KW-0863">Zinc-finger</keyword>
<dbReference type="PANTHER" id="PTHR31992">
    <property type="entry name" value="DOF ZINC FINGER PROTEIN DOF1.4-RELATED"/>
    <property type="match status" value="1"/>
</dbReference>
<dbReference type="Proteomes" id="UP001159364">
    <property type="component" value="Linkage Group LG06"/>
</dbReference>
<evidence type="ECO:0000256" key="2">
    <source>
        <dbReference type="ARBA" id="ARBA00022771"/>
    </source>
</evidence>
<keyword evidence="3 9" id="KW-0862">Zinc</keyword>
<dbReference type="PROSITE" id="PS50884">
    <property type="entry name" value="ZF_DOF_2"/>
    <property type="match status" value="1"/>
</dbReference>
<protein>
    <recommendedName>
        <fullName evidence="9">Dof zinc finger protein</fullName>
    </recommendedName>
</protein>
<comment type="caution">
    <text evidence="12">The sequence shown here is derived from an EMBL/GenBank/DDBJ whole genome shotgun (WGS) entry which is preliminary data.</text>
</comment>
<keyword evidence="1 9" id="KW-0479">Metal-binding</keyword>
<comment type="subcellular location">
    <subcellularLocation>
        <location evidence="8 9">Nucleus</location>
    </subcellularLocation>
</comment>
<dbReference type="AlphaFoldDB" id="A0AAV8T443"/>
<dbReference type="PANTHER" id="PTHR31992:SF97">
    <property type="entry name" value="DOF ZINC FINGER PROTEIN"/>
    <property type="match status" value="1"/>
</dbReference>
<dbReference type="EMBL" id="JAIWQS010000006">
    <property type="protein sequence ID" value="KAJ8761532.1"/>
    <property type="molecule type" value="Genomic_DNA"/>
</dbReference>